<dbReference type="EMBL" id="JAUEPT010000141">
    <property type="protein sequence ID" value="KAK0430594.1"/>
    <property type="molecule type" value="Genomic_DNA"/>
</dbReference>
<evidence type="ECO:0000313" key="2">
    <source>
        <dbReference type="Proteomes" id="UP001175226"/>
    </source>
</evidence>
<dbReference type="AlphaFoldDB" id="A0AA39MEB1"/>
<accession>A0AA39MEB1</accession>
<gene>
    <name evidence="1" type="ORF">EV421DRAFT_2041720</name>
</gene>
<organism evidence="1 2">
    <name type="scientific">Armillaria borealis</name>
    <dbReference type="NCBI Taxonomy" id="47425"/>
    <lineage>
        <taxon>Eukaryota</taxon>
        <taxon>Fungi</taxon>
        <taxon>Dikarya</taxon>
        <taxon>Basidiomycota</taxon>
        <taxon>Agaricomycotina</taxon>
        <taxon>Agaricomycetes</taxon>
        <taxon>Agaricomycetidae</taxon>
        <taxon>Agaricales</taxon>
        <taxon>Marasmiineae</taxon>
        <taxon>Physalacriaceae</taxon>
        <taxon>Armillaria</taxon>
    </lineage>
</organism>
<sequence length="292" mass="32991">MLKDVVQYEPDPLQRQEWWDAERKLNEVQGDSLTVTVQVYYQKVHNISCPHIDVETGAKCPGMPVLRPLKQKNLDGQKYFIGCSDYKVGEKDHCFVTIHRGINARLLEELFRDGKFSQATLAHHREVIPDSDCAYVVLPRNARGRKECPYSHITDNGEPVTGHLVQCPCPARIKIYAPVDPSIKKAIIVLTRYHNHPMPAVKKVSQEGRDMYVKAVKEYGVTGASAVKVDSAQTTKNLMGDSPADYDPALANNRQRAKIIRHVRKSKHPYGTDIEGVFARQLKDSHELPAEK</sequence>
<dbReference type="Proteomes" id="UP001175226">
    <property type="component" value="Unassembled WGS sequence"/>
</dbReference>
<proteinExistence type="predicted"/>
<reference evidence="1" key="1">
    <citation type="submission" date="2023-06" db="EMBL/GenBank/DDBJ databases">
        <authorList>
            <consortium name="Lawrence Berkeley National Laboratory"/>
            <person name="Ahrendt S."/>
            <person name="Sahu N."/>
            <person name="Indic B."/>
            <person name="Wong-Bajracharya J."/>
            <person name="Merenyi Z."/>
            <person name="Ke H.-M."/>
            <person name="Monk M."/>
            <person name="Kocsube S."/>
            <person name="Drula E."/>
            <person name="Lipzen A."/>
            <person name="Balint B."/>
            <person name="Henrissat B."/>
            <person name="Andreopoulos B."/>
            <person name="Martin F.M."/>
            <person name="Harder C.B."/>
            <person name="Rigling D."/>
            <person name="Ford K.L."/>
            <person name="Foster G.D."/>
            <person name="Pangilinan J."/>
            <person name="Papanicolaou A."/>
            <person name="Barry K."/>
            <person name="LaButti K."/>
            <person name="Viragh M."/>
            <person name="Koriabine M."/>
            <person name="Yan M."/>
            <person name="Riley R."/>
            <person name="Champramary S."/>
            <person name="Plett K.L."/>
            <person name="Tsai I.J."/>
            <person name="Slot J."/>
            <person name="Sipos G."/>
            <person name="Plett J."/>
            <person name="Nagy L.G."/>
            <person name="Grigoriev I.V."/>
        </authorList>
    </citation>
    <scope>NUCLEOTIDE SEQUENCE</scope>
    <source>
        <strain evidence="1">FPL87.14</strain>
    </source>
</reference>
<comment type="caution">
    <text evidence="1">The sequence shown here is derived from an EMBL/GenBank/DDBJ whole genome shotgun (WGS) entry which is preliminary data.</text>
</comment>
<name>A0AA39MEB1_9AGAR</name>
<evidence type="ECO:0000313" key="1">
    <source>
        <dbReference type="EMBL" id="KAK0430594.1"/>
    </source>
</evidence>
<protein>
    <submittedName>
        <fullName evidence="1">Uncharacterized protein</fullName>
    </submittedName>
</protein>
<keyword evidence="2" id="KW-1185">Reference proteome</keyword>